<organism evidence="3 4">
    <name type="scientific">Symbiochloris irregularis</name>
    <dbReference type="NCBI Taxonomy" id="706552"/>
    <lineage>
        <taxon>Eukaryota</taxon>
        <taxon>Viridiplantae</taxon>
        <taxon>Chlorophyta</taxon>
        <taxon>core chlorophytes</taxon>
        <taxon>Trebouxiophyceae</taxon>
        <taxon>Trebouxiales</taxon>
        <taxon>Trebouxiaceae</taxon>
        <taxon>Symbiochloris</taxon>
    </lineage>
</organism>
<name>A0AAW1PIG1_9CHLO</name>
<dbReference type="EMBL" id="JALJOQ010000025">
    <property type="protein sequence ID" value="KAK9808291.1"/>
    <property type="molecule type" value="Genomic_DNA"/>
</dbReference>
<dbReference type="InterPro" id="IPR032675">
    <property type="entry name" value="LRR_dom_sf"/>
</dbReference>
<protein>
    <recommendedName>
        <fullName evidence="2">F-box domain-containing protein</fullName>
    </recommendedName>
</protein>
<dbReference type="SUPFAM" id="SSF81383">
    <property type="entry name" value="F-box domain"/>
    <property type="match status" value="1"/>
</dbReference>
<gene>
    <name evidence="3" type="ORF">WJX73_008653</name>
</gene>
<dbReference type="AlphaFoldDB" id="A0AAW1PIG1"/>
<dbReference type="SUPFAM" id="SSF52047">
    <property type="entry name" value="RNI-like"/>
    <property type="match status" value="1"/>
</dbReference>
<dbReference type="InterPro" id="IPR051341">
    <property type="entry name" value="Zyg-11_UBL_adapter"/>
</dbReference>
<dbReference type="PANTHER" id="PTHR12904">
    <property type="match status" value="1"/>
</dbReference>
<accession>A0AAW1PIG1</accession>
<comment type="subcellular location">
    <subcellularLocation>
        <location evidence="1">Cytoplasm</location>
        <location evidence="1">Cytoskeleton</location>
        <location evidence="1">Cilium axoneme</location>
    </subcellularLocation>
</comment>
<dbReference type="Pfam" id="PF00646">
    <property type="entry name" value="F-box"/>
    <property type="match status" value="1"/>
</dbReference>
<dbReference type="InterPro" id="IPR001810">
    <property type="entry name" value="F-box_dom"/>
</dbReference>
<dbReference type="SMART" id="SM00256">
    <property type="entry name" value="FBOX"/>
    <property type="match status" value="1"/>
</dbReference>
<dbReference type="Gene3D" id="1.20.1280.50">
    <property type="match status" value="1"/>
</dbReference>
<evidence type="ECO:0000259" key="2">
    <source>
        <dbReference type="SMART" id="SM00256"/>
    </source>
</evidence>
<proteinExistence type="predicted"/>
<reference evidence="3 4" key="1">
    <citation type="journal article" date="2024" name="Nat. Commun.">
        <title>Phylogenomics reveals the evolutionary origins of lichenization in chlorophyte algae.</title>
        <authorList>
            <person name="Puginier C."/>
            <person name="Libourel C."/>
            <person name="Otte J."/>
            <person name="Skaloud P."/>
            <person name="Haon M."/>
            <person name="Grisel S."/>
            <person name="Petersen M."/>
            <person name="Berrin J.G."/>
            <person name="Delaux P.M."/>
            <person name="Dal Grande F."/>
            <person name="Keller J."/>
        </authorList>
    </citation>
    <scope>NUCLEOTIDE SEQUENCE [LARGE SCALE GENOMIC DNA]</scope>
    <source>
        <strain evidence="3 4">SAG 2036</strain>
    </source>
</reference>
<dbReference type="GO" id="GO:0005930">
    <property type="term" value="C:axoneme"/>
    <property type="evidence" value="ECO:0007669"/>
    <property type="project" value="UniProtKB-SubCell"/>
</dbReference>
<evidence type="ECO:0000313" key="4">
    <source>
        <dbReference type="Proteomes" id="UP001465755"/>
    </source>
</evidence>
<evidence type="ECO:0000256" key="1">
    <source>
        <dbReference type="ARBA" id="ARBA00004430"/>
    </source>
</evidence>
<dbReference type="PANTHER" id="PTHR12904:SF23">
    <property type="entry name" value="PROTEIN ZER-1 HOMOLOG"/>
    <property type="match status" value="1"/>
</dbReference>
<evidence type="ECO:0000313" key="3">
    <source>
        <dbReference type="EMBL" id="KAK9808291.1"/>
    </source>
</evidence>
<feature type="domain" description="F-box" evidence="2">
    <location>
        <begin position="9"/>
        <end position="48"/>
    </location>
</feature>
<dbReference type="CDD" id="cd22150">
    <property type="entry name" value="F-box_CeFBXA-like"/>
    <property type="match status" value="1"/>
</dbReference>
<keyword evidence="4" id="KW-1185">Reference proteome</keyword>
<dbReference type="Gene3D" id="3.80.10.10">
    <property type="entry name" value="Ribonuclease Inhibitor"/>
    <property type="match status" value="1"/>
</dbReference>
<dbReference type="Proteomes" id="UP001465755">
    <property type="component" value="Unassembled WGS sequence"/>
</dbReference>
<dbReference type="InterPro" id="IPR036047">
    <property type="entry name" value="F-box-like_dom_sf"/>
</dbReference>
<comment type="caution">
    <text evidence="3">The sequence shown here is derived from an EMBL/GenBank/DDBJ whole genome shotgun (WGS) entry which is preliminary data.</text>
</comment>
<sequence length="367" mass="40886">MQHSDSKDLPFDVLRQVMSFLTFTQRPTLRQVCRFWRDTIDADIFTLAPARLETASLNRWRALKVLNLSRVDTCQVKAKDRAGQAGDLKEAAWTALPHILRDRTLNMLVLPSKLECVWPAGTLEELGSFSVQHLSAGQAVTWWPQLLGGLQGPTTLSIQGVDFPAPPVFCQRWCLMGRLSCLILKDCSGIRGATWDVFASLGLEQLHLLNHDGMKTACTFEGISQTTTLRHLVFSQHGKYAGDRLEREHFECLSQLQLTHLSLRNTPLCSDWAWSGLSALTGLEALDVSGSTINSSGLQHLTQLQCLRELNVASTHLTLPADLDTILGSHPQLTYLNCSQCRGTMTAASTMFQEYEQHRGSFLNPLI</sequence>